<feature type="transmembrane region" description="Helical" evidence="1">
    <location>
        <begin position="138"/>
        <end position="158"/>
    </location>
</feature>
<keyword evidence="1" id="KW-1133">Transmembrane helix</keyword>
<dbReference type="Pfam" id="PF24788">
    <property type="entry name" value="AtPDCT1_2"/>
    <property type="match status" value="1"/>
</dbReference>
<feature type="transmembrane region" description="Helical" evidence="1">
    <location>
        <begin position="164"/>
        <end position="181"/>
    </location>
</feature>
<evidence type="ECO:0000259" key="3">
    <source>
        <dbReference type="Pfam" id="PF24788"/>
    </source>
</evidence>
<dbReference type="InterPro" id="IPR056361">
    <property type="entry name" value="AtPDCT1_2_TM_dom"/>
</dbReference>
<keyword evidence="5" id="KW-1185">Reference proteome</keyword>
<dbReference type="AlphaFoldDB" id="A0A194XBF4"/>
<feature type="domain" description="AtPDCT1/2 transmembrane" evidence="3">
    <location>
        <begin position="45"/>
        <end position="204"/>
    </location>
</feature>
<sequence length="220" mass="24274">MLILLRALVVASSIYFWHLTQSMLARRTPVPHSTTRVSSIHDEVHSLTSTMHAKLAAATQLANFLLASSSAIVDVLGLFLFTISVFGSTFEPVVGIILLFTLRQFAQSFCHLQPPQGIIWRNPGVPSLFVTYDVKDDLFFSGHTAFAVYGALILHSILGDLVGLPVGFALVFFQISTVLLLRVHYTMDVFTGIFCALYIHQLSHKLSPSIDNFLFATGTM</sequence>
<protein>
    <recommendedName>
        <fullName evidence="3">AtPDCT1/2 transmembrane domain-containing protein</fullName>
    </recommendedName>
</protein>
<keyword evidence="1" id="KW-0472">Membrane</keyword>
<gene>
    <name evidence="4" type="ORF">LY89DRAFT_718181</name>
</gene>
<feature type="chain" id="PRO_5008268101" description="AtPDCT1/2 transmembrane domain-containing protein" evidence="2">
    <location>
        <begin position="23"/>
        <end position="220"/>
    </location>
</feature>
<evidence type="ECO:0000256" key="1">
    <source>
        <dbReference type="SAM" id="Phobius"/>
    </source>
</evidence>
<feature type="signal peptide" evidence="2">
    <location>
        <begin position="1"/>
        <end position="22"/>
    </location>
</feature>
<accession>A0A194XBF4</accession>
<dbReference type="RefSeq" id="XP_018071844.1">
    <property type="nucleotide sequence ID" value="XM_018218398.1"/>
</dbReference>
<dbReference type="GeneID" id="28828124"/>
<evidence type="ECO:0000313" key="5">
    <source>
        <dbReference type="Proteomes" id="UP000070700"/>
    </source>
</evidence>
<feature type="transmembrane region" description="Helical" evidence="1">
    <location>
        <begin position="75"/>
        <end position="102"/>
    </location>
</feature>
<dbReference type="InParanoid" id="A0A194XBF4"/>
<dbReference type="OrthoDB" id="312410at2759"/>
<dbReference type="EMBL" id="KQ947414">
    <property type="protein sequence ID" value="KUJ17489.1"/>
    <property type="molecule type" value="Genomic_DNA"/>
</dbReference>
<dbReference type="Proteomes" id="UP000070700">
    <property type="component" value="Unassembled WGS sequence"/>
</dbReference>
<dbReference type="KEGG" id="psco:LY89DRAFT_718181"/>
<reference evidence="4 5" key="1">
    <citation type="submission" date="2015-10" db="EMBL/GenBank/DDBJ databases">
        <title>Full genome of DAOMC 229536 Phialocephala scopiformis, a fungal endophyte of spruce producing the potent anti-insectan compound rugulosin.</title>
        <authorList>
            <consortium name="DOE Joint Genome Institute"/>
            <person name="Walker A.K."/>
            <person name="Frasz S.L."/>
            <person name="Seifert K.A."/>
            <person name="Miller J.D."/>
            <person name="Mondo S.J."/>
            <person name="Labutti K."/>
            <person name="Lipzen A."/>
            <person name="Dockter R."/>
            <person name="Kennedy M."/>
            <person name="Grigoriev I.V."/>
            <person name="Spatafora J.W."/>
        </authorList>
    </citation>
    <scope>NUCLEOTIDE SEQUENCE [LARGE SCALE GENOMIC DNA]</scope>
    <source>
        <strain evidence="4 5">CBS 120377</strain>
    </source>
</reference>
<organism evidence="4 5">
    <name type="scientific">Mollisia scopiformis</name>
    <name type="common">Conifer needle endophyte fungus</name>
    <name type="synonym">Phialocephala scopiformis</name>
    <dbReference type="NCBI Taxonomy" id="149040"/>
    <lineage>
        <taxon>Eukaryota</taxon>
        <taxon>Fungi</taxon>
        <taxon>Dikarya</taxon>
        <taxon>Ascomycota</taxon>
        <taxon>Pezizomycotina</taxon>
        <taxon>Leotiomycetes</taxon>
        <taxon>Helotiales</taxon>
        <taxon>Mollisiaceae</taxon>
        <taxon>Mollisia</taxon>
    </lineage>
</organism>
<keyword evidence="2" id="KW-0732">Signal</keyword>
<name>A0A194XBF4_MOLSC</name>
<evidence type="ECO:0000313" key="4">
    <source>
        <dbReference type="EMBL" id="KUJ17489.1"/>
    </source>
</evidence>
<evidence type="ECO:0000256" key="2">
    <source>
        <dbReference type="SAM" id="SignalP"/>
    </source>
</evidence>
<keyword evidence="1" id="KW-0812">Transmembrane</keyword>
<proteinExistence type="predicted"/>